<name>A0A6L2MDA9_TANCI</name>
<evidence type="ECO:0000313" key="3">
    <source>
        <dbReference type="EMBL" id="GEU71888.1"/>
    </source>
</evidence>
<dbReference type="InterPro" id="IPR039537">
    <property type="entry name" value="Retrotran_Ty1/copia-like"/>
</dbReference>
<gene>
    <name evidence="3" type="ORF">Tci_043866</name>
</gene>
<dbReference type="EMBL" id="BKCJ010006388">
    <property type="protein sequence ID" value="GEU71888.1"/>
    <property type="molecule type" value="Genomic_DNA"/>
</dbReference>
<organism evidence="3">
    <name type="scientific">Tanacetum cinerariifolium</name>
    <name type="common">Dalmatian daisy</name>
    <name type="synonym">Chrysanthemum cinerariifolium</name>
    <dbReference type="NCBI Taxonomy" id="118510"/>
    <lineage>
        <taxon>Eukaryota</taxon>
        <taxon>Viridiplantae</taxon>
        <taxon>Streptophyta</taxon>
        <taxon>Embryophyta</taxon>
        <taxon>Tracheophyta</taxon>
        <taxon>Spermatophyta</taxon>
        <taxon>Magnoliopsida</taxon>
        <taxon>eudicotyledons</taxon>
        <taxon>Gunneridae</taxon>
        <taxon>Pentapetalae</taxon>
        <taxon>asterids</taxon>
        <taxon>campanulids</taxon>
        <taxon>Asterales</taxon>
        <taxon>Asteraceae</taxon>
        <taxon>Asteroideae</taxon>
        <taxon>Anthemideae</taxon>
        <taxon>Anthemidinae</taxon>
        <taxon>Tanacetum</taxon>
    </lineage>
</organism>
<dbReference type="PANTHER" id="PTHR42648">
    <property type="entry name" value="TRANSPOSASE, PUTATIVE-RELATED"/>
    <property type="match status" value="1"/>
</dbReference>
<dbReference type="Pfam" id="PF25597">
    <property type="entry name" value="SH3_retrovirus"/>
    <property type="match status" value="1"/>
</dbReference>
<dbReference type="InterPro" id="IPR057670">
    <property type="entry name" value="SH3_retrovirus"/>
</dbReference>
<dbReference type="AlphaFoldDB" id="A0A6L2MDA9"/>
<feature type="non-terminal residue" evidence="3">
    <location>
        <position position="1"/>
    </location>
</feature>
<feature type="coiled-coil region" evidence="1">
    <location>
        <begin position="370"/>
        <end position="411"/>
    </location>
</feature>
<comment type="caution">
    <text evidence="3">The sequence shown here is derived from an EMBL/GenBank/DDBJ whole genome shotgun (WGS) entry which is preliminary data.</text>
</comment>
<dbReference type="SUPFAM" id="SSF53098">
    <property type="entry name" value="Ribonuclease H-like"/>
    <property type="match status" value="1"/>
</dbReference>
<sequence length="513" mass="59065">IPHKLLENTKFSLSGFGFHPRFTWVFFLASKDETSAILRTFIIGIENLVDHKVKVIRCDNRTAFKNREMNQFYEKKEAVNTACYVHSRVLVVKPYNKTSYELFYGTTPTLSFMRPFGCYVTILNTKDHLGKFDGKADEEFFIGYSLNSKAFRVFNNRTRIVEKNLHIKFSKNTPNIVGSGLNWLFDIATLTKVNSVGANTNNELPFDLEMHALEDINTFNFSSDHEDDDEEADMNNMDTTIQDKYVAEIIKKYGFLEVKNASTPIETQKPLLKDEDREEVDVHMYRSMIGSLMYLTSSRPDIMFSVCACARYQVNPKVSHLHAVKRIFRCQEAIGDTIAQTRPERVSKVSNDPLLARVNTPRSGEDSLKINELMELCTNLQNKVLDLETTKTTQAMEIKSLKRRLQKLKKKQRLRTHKLKRLYKGMIADIDSSKDIYLVNVHKDKDIFGVNDSDSDEVIVKVAEMLFDVADDLRAEKAQQELKVNIALIESWDDVQAKIDADYELAQRLQAEK</sequence>
<reference evidence="3" key="1">
    <citation type="journal article" date="2019" name="Sci. Rep.">
        <title>Draft genome of Tanacetum cinerariifolium, the natural source of mosquito coil.</title>
        <authorList>
            <person name="Yamashiro T."/>
            <person name="Shiraishi A."/>
            <person name="Satake H."/>
            <person name="Nakayama K."/>
        </authorList>
    </citation>
    <scope>NUCLEOTIDE SEQUENCE</scope>
</reference>
<evidence type="ECO:0000256" key="1">
    <source>
        <dbReference type="SAM" id="Coils"/>
    </source>
</evidence>
<dbReference type="PANTHER" id="PTHR42648:SF19">
    <property type="entry name" value="RNA-DIRECTED DNA POLYMERASE"/>
    <property type="match status" value="1"/>
</dbReference>
<dbReference type="InterPro" id="IPR012337">
    <property type="entry name" value="RNaseH-like_sf"/>
</dbReference>
<evidence type="ECO:0000259" key="2">
    <source>
        <dbReference type="Pfam" id="PF25597"/>
    </source>
</evidence>
<accession>A0A6L2MDA9</accession>
<proteinExistence type="predicted"/>
<feature type="domain" description="Retroviral polymerase SH3-like" evidence="2">
    <location>
        <begin position="118"/>
        <end position="172"/>
    </location>
</feature>
<protein>
    <recommendedName>
        <fullName evidence="2">Retroviral polymerase SH3-like domain-containing protein</fullName>
    </recommendedName>
</protein>
<keyword evidence="1" id="KW-0175">Coiled coil</keyword>